<keyword evidence="2" id="KW-0472">Membrane</keyword>
<dbReference type="EnsemblMetazoa" id="Aqu2.1.38430_001">
    <property type="protein sequence ID" value="Aqu2.1.38430_001"/>
    <property type="gene ID" value="Aqu2.1.38430"/>
</dbReference>
<feature type="transmembrane region" description="Helical" evidence="2">
    <location>
        <begin position="45"/>
        <end position="65"/>
    </location>
</feature>
<protein>
    <submittedName>
        <fullName evidence="3">Uncharacterized protein</fullName>
    </submittedName>
</protein>
<dbReference type="PANTHER" id="PTHR15907">
    <property type="entry name" value="DUF614 FAMILY PROTEIN-RELATED"/>
    <property type="match status" value="1"/>
</dbReference>
<evidence type="ECO:0000313" key="3">
    <source>
        <dbReference type="EnsemblMetazoa" id="Aqu2.1.38430_001"/>
    </source>
</evidence>
<dbReference type="InterPro" id="IPR006461">
    <property type="entry name" value="PLAC_motif_containing"/>
</dbReference>
<comment type="similarity">
    <text evidence="1">Belongs to the cornifelin family.</text>
</comment>
<sequence>MSDWSYPLCGCFSDCTTCLLAWCCPCILVGRNAEAVGEDKTLCCLGALAALYFFVPGYIIIRTMLRNKVRESKGIEGSILTDCLCVYFCDICAHVQETRELEAPGKQSIVRE</sequence>
<dbReference type="Pfam" id="PF04749">
    <property type="entry name" value="PLAC8"/>
    <property type="match status" value="1"/>
</dbReference>
<evidence type="ECO:0000256" key="2">
    <source>
        <dbReference type="SAM" id="Phobius"/>
    </source>
</evidence>
<dbReference type="OrthoDB" id="1045822at2759"/>
<keyword evidence="2" id="KW-0812">Transmembrane</keyword>
<reference evidence="3" key="1">
    <citation type="submission" date="2017-05" db="UniProtKB">
        <authorList>
            <consortium name="EnsemblMetazoa"/>
        </authorList>
    </citation>
    <scope>IDENTIFICATION</scope>
</reference>
<dbReference type="InParanoid" id="A0A1X7VDR2"/>
<dbReference type="AlphaFoldDB" id="A0A1X7VDR2"/>
<organism evidence="3">
    <name type="scientific">Amphimedon queenslandica</name>
    <name type="common">Sponge</name>
    <dbReference type="NCBI Taxonomy" id="400682"/>
    <lineage>
        <taxon>Eukaryota</taxon>
        <taxon>Metazoa</taxon>
        <taxon>Porifera</taxon>
        <taxon>Demospongiae</taxon>
        <taxon>Heteroscleromorpha</taxon>
        <taxon>Haplosclerida</taxon>
        <taxon>Niphatidae</taxon>
        <taxon>Amphimedon</taxon>
    </lineage>
</organism>
<proteinExistence type="inferred from homology"/>
<keyword evidence="2" id="KW-1133">Transmembrane helix</keyword>
<dbReference type="STRING" id="400682.A0A1X7VDR2"/>
<dbReference type="NCBIfam" id="TIGR01571">
    <property type="entry name" value="A_thal_Cys_rich"/>
    <property type="match status" value="1"/>
</dbReference>
<accession>A0A1X7VDR2</accession>
<evidence type="ECO:0000256" key="1">
    <source>
        <dbReference type="ARBA" id="ARBA00009024"/>
    </source>
</evidence>
<name>A0A1X7VDR2_AMPQE</name>